<sequence>MSHSSELKNIYAAAYPLIEQQIELAEQVAALRDAAAAKGFDWSQIKALLKAQIMDERDGTGEGKRVQKVVEKAEFACAYADMLGLANINEKNFSSALDSEGE</sequence>
<dbReference type="EMBL" id="JAODYY010000028">
    <property type="protein sequence ID" value="MDH0127116.1"/>
    <property type="molecule type" value="Genomic_DNA"/>
</dbReference>
<accession>A0AA42HBQ0</accession>
<reference evidence="1" key="1">
    <citation type="submission" date="2022-09" db="EMBL/GenBank/DDBJ databases">
        <title>Intensive care unit water sources are persistently colonized with multi-drug resistant bacteria and are the site of extensive horizontal gene transfer of antibiotic resistance genes.</title>
        <authorList>
            <person name="Diorio-Toth L."/>
        </authorList>
    </citation>
    <scope>NUCLEOTIDE SEQUENCE</scope>
    <source>
        <strain evidence="1">GD04153</strain>
    </source>
</reference>
<name>A0AA42HBQ0_9HYPH</name>
<dbReference type="Proteomes" id="UP001158087">
    <property type="component" value="Unassembled WGS sequence"/>
</dbReference>
<comment type="caution">
    <text evidence="1">The sequence shown here is derived from an EMBL/GenBank/DDBJ whole genome shotgun (WGS) entry which is preliminary data.</text>
</comment>
<evidence type="ECO:0000313" key="1">
    <source>
        <dbReference type="EMBL" id="MDH0127116.1"/>
    </source>
</evidence>
<gene>
    <name evidence="1" type="ORF">N7376_24415</name>
</gene>
<dbReference type="AlphaFoldDB" id="A0AA42HBQ0"/>
<proteinExistence type="predicted"/>
<organism evidence="1 2">
    <name type="scientific">Brucella intermedia GD04153</name>
    <dbReference type="NCBI Taxonomy" id="2975438"/>
    <lineage>
        <taxon>Bacteria</taxon>
        <taxon>Pseudomonadati</taxon>
        <taxon>Pseudomonadota</taxon>
        <taxon>Alphaproteobacteria</taxon>
        <taxon>Hyphomicrobiales</taxon>
        <taxon>Brucellaceae</taxon>
        <taxon>Brucella/Ochrobactrum group</taxon>
        <taxon>Brucella</taxon>
    </lineage>
</organism>
<evidence type="ECO:0000313" key="2">
    <source>
        <dbReference type="Proteomes" id="UP001158087"/>
    </source>
</evidence>
<protein>
    <submittedName>
        <fullName evidence="1">Uncharacterized protein</fullName>
    </submittedName>
</protein>